<feature type="compositionally biased region" description="Basic and acidic residues" evidence="1">
    <location>
        <begin position="194"/>
        <end position="206"/>
    </location>
</feature>
<reference evidence="4" key="1">
    <citation type="submission" date="2021-03" db="EMBL/GenBank/DDBJ databases">
        <title>Acinetobacter spp. whole-genome sequenced from Terengganu.</title>
        <authorList>
            <person name="Mohd Rani F."/>
        </authorList>
    </citation>
    <scope>NUCLEOTIDE SEQUENCE</scope>
    <source>
        <strain evidence="4">AC1502</strain>
    </source>
</reference>
<sequence length="487" mass="55160">MKKIFTVFLLFVFHLTSFTNAYASGEETVDMLRKKIQIMAADIQDTRKKVVGYKRSIRDIVNEAGAASTVVKHHVAETVPTKSKVGKPMLERAKAFKGGIAGVLGGAAVTALIEAVGWVMEDGTFVKYKQDDSDPNYQYKCKLDSSIQDSVTVCAQQLIDSSSYNPSKYLLSYSNCKRWSGQEYACDYKTKTNQTESHKVADRVPRQTEQPKPQKIPITDQDVGGIILGDYVDPVDEQYNDTSKKWKDGAVVAAYTEDPNGIGNDASDEMERKLDNAPPTPDGKPAPPGDPRYKNQEPTEDNPNQNDRSWEDAGGKADGESNPITDPETGEPTGGQSISLQFPVFCEWAHKVCSWYDDWKVSDKVYKDHLKKTEEHQTDEKTFWQKVTDFFDWFKEQPDTEEEPERPEIDDKGIFNKTFDHVFSLSKQCPPDIPFTFESKYINGSFTFSMNWLCIIFTFLGYPLVFASHCVGIWILYEACIRKEMKW</sequence>
<proteinExistence type="predicted"/>
<keyword evidence="2" id="KW-0472">Membrane</keyword>
<evidence type="ECO:0000313" key="5">
    <source>
        <dbReference type="Proteomes" id="UP000670925"/>
    </source>
</evidence>
<keyword evidence="2" id="KW-0812">Transmembrane</keyword>
<keyword evidence="2" id="KW-1133">Transmembrane helix</keyword>
<feature type="region of interest" description="Disordered" evidence="1">
    <location>
        <begin position="257"/>
        <end position="336"/>
    </location>
</feature>
<dbReference type="EMBL" id="JAGFOT010000001">
    <property type="protein sequence ID" value="MBO3656708.1"/>
    <property type="molecule type" value="Genomic_DNA"/>
</dbReference>
<evidence type="ECO:0000313" key="4">
    <source>
        <dbReference type="EMBL" id="MBO3656708.1"/>
    </source>
</evidence>
<evidence type="ECO:0000256" key="2">
    <source>
        <dbReference type="SAM" id="Phobius"/>
    </source>
</evidence>
<dbReference type="RefSeq" id="WP_208463299.1">
    <property type="nucleotide sequence ID" value="NZ_JAGFOT010000001.1"/>
</dbReference>
<evidence type="ECO:0000256" key="1">
    <source>
        <dbReference type="SAM" id="MobiDB-lite"/>
    </source>
</evidence>
<dbReference type="AlphaFoldDB" id="A0AAW4J246"/>
<feature type="region of interest" description="Disordered" evidence="1">
    <location>
        <begin position="194"/>
        <end position="220"/>
    </location>
</feature>
<feature type="transmembrane region" description="Helical" evidence="2">
    <location>
        <begin position="450"/>
        <end position="477"/>
    </location>
</feature>
<feature type="compositionally biased region" description="Pro residues" evidence="1">
    <location>
        <begin position="278"/>
        <end position="290"/>
    </location>
</feature>
<feature type="signal peptide" evidence="3">
    <location>
        <begin position="1"/>
        <end position="23"/>
    </location>
</feature>
<comment type="caution">
    <text evidence="4">The sequence shown here is derived from an EMBL/GenBank/DDBJ whole genome shotgun (WGS) entry which is preliminary data.</text>
</comment>
<organism evidence="4 5">
    <name type="scientific">Acinetobacter haemolyticus</name>
    <dbReference type="NCBI Taxonomy" id="29430"/>
    <lineage>
        <taxon>Bacteria</taxon>
        <taxon>Pseudomonadati</taxon>
        <taxon>Pseudomonadota</taxon>
        <taxon>Gammaproteobacteria</taxon>
        <taxon>Moraxellales</taxon>
        <taxon>Moraxellaceae</taxon>
        <taxon>Acinetobacter</taxon>
    </lineage>
</organism>
<keyword evidence="3" id="KW-0732">Signal</keyword>
<accession>A0AAW4J246</accession>
<protein>
    <submittedName>
        <fullName evidence="4">Uncharacterized protein</fullName>
    </submittedName>
</protein>
<name>A0AAW4J246_ACIHA</name>
<feature type="chain" id="PRO_5043789513" evidence="3">
    <location>
        <begin position="24"/>
        <end position="487"/>
    </location>
</feature>
<evidence type="ECO:0000256" key="3">
    <source>
        <dbReference type="SAM" id="SignalP"/>
    </source>
</evidence>
<gene>
    <name evidence="4" type="ORF">J5N55_01210</name>
</gene>
<dbReference type="Proteomes" id="UP000670925">
    <property type="component" value="Unassembled WGS sequence"/>
</dbReference>
<feature type="compositionally biased region" description="Basic and acidic residues" evidence="1">
    <location>
        <begin position="308"/>
        <end position="319"/>
    </location>
</feature>